<evidence type="ECO:0000256" key="7">
    <source>
        <dbReference type="ARBA" id="ARBA00022697"/>
    </source>
</evidence>
<evidence type="ECO:0000256" key="11">
    <source>
        <dbReference type="ARBA" id="ARBA00048841"/>
    </source>
</evidence>
<dbReference type="Gene3D" id="3.30.360.10">
    <property type="entry name" value="Dihydrodipicolinate Reductase, domain 2"/>
    <property type="match status" value="1"/>
</dbReference>
<protein>
    <recommendedName>
        <fullName evidence="5">Homoserine dehydrogenase</fullName>
        <ecNumber evidence="4">1.1.1.3</ecNumber>
    </recommendedName>
</protein>
<dbReference type="InterPro" id="IPR001342">
    <property type="entry name" value="HDH_cat"/>
</dbReference>
<evidence type="ECO:0000256" key="1">
    <source>
        <dbReference type="ARBA" id="ARBA00005056"/>
    </source>
</evidence>
<dbReference type="PANTHER" id="PTHR43331:SF1">
    <property type="entry name" value="HOMOSERINE DEHYDROGENASE"/>
    <property type="match status" value="1"/>
</dbReference>
<keyword evidence="7" id="KW-0791">Threonine biosynthesis</keyword>
<feature type="domain" description="Aspartate/homoserine dehydrogenase NAD-binding" evidence="13">
    <location>
        <begin position="11"/>
        <end position="129"/>
    </location>
</feature>
<feature type="domain" description="Homoserine dehydrogenase catalytic" evidence="12">
    <location>
        <begin position="137"/>
        <end position="315"/>
    </location>
</feature>
<sequence>MSTVKKIGIIGFGTVGSGVYETLVTKREKITHLIGSDLEIPVILVKDAARKRHVANDTKVTDRFEEVIALADLDVVIEVSPDAETGYPYVHALLSKGITVITANKELVAKHGETLLPLADANNCRLYYEAAVAGGIPVLSSIRHTLKTNDILQLEGIVNGTSNFILTKMREEGAAFDVALAEAQEKGYAEAVPDKDVDGWDAYFKTTILSQWLFGRAPVWQSAIPIGIRGIRLEDLTLAEKIGGRIKHVAALENISGQPVASVRPHLILTEHPLYAVEGVNNAIHLEGSIVGSIAFQGPGAGKFPTASAIVEDLVNHLSHTSEKQPDVLNISMTRNEEKSFTPKQTKVWFVTGKQLTLQLEGSRSIDTLSNILYSEGKEAVLLTGNEREVISTMTKLNDSITIYPVTGAQLEKLENMNKKAVFSR</sequence>
<organism evidence="14 15">
    <name type="scientific">Salipaludibacillus agaradhaerens</name>
    <name type="common">Bacillus agaradhaerens</name>
    <dbReference type="NCBI Taxonomy" id="76935"/>
    <lineage>
        <taxon>Bacteria</taxon>
        <taxon>Bacillati</taxon>
        <taxon>Bacillota</taxon>
        <taxon>Bacilli</taxon>
        <taxon>Bacillales</taxon>
        <taxon>Bacillaceae</taxon>
    </lineage>
</organism>
<evidence type="ECO:0000256" key="5">
    <source>
        <dbReference type="ARBA" id="ARBA00013376"/>
    </source>
</evidence>
<dbReference type="EC" id="1.1.1.3" evidence="4"/>
<dbReference type="NCBIfam" id="NF004976">
    <property type="entry name" value="PRK06349.1"/>
    <property type="match status" value="1"/>
</dbReference>
<evidence type="ECO:0000256" key="10">
    <source>
        <dbReference type="ARBA" id="ARBA00023167"/>
    </source>
</evidence>
<reference evidence="14" key="1">
    <citation type="submission" date="2020-06" db="EMBL/GenBank/DDBJ databases">
        <title>Insight into the genomes of haloalkaliphilic bacilli from Kenyan soda lakes.</title>
        <authorList>
            <person name="Mwirichia R."/>
            <person name="Villamizar G.C."/>
            <person name="Poehlein A."/>
            <person name="Mugweru J."/>
            <person name="Kipnyargis A."/>
            <person name="Kiplimo D."/>
            <person name="Orwa P."/>
            <person name="Daniel R."/>
        </authorList>
    </citation>
    <scope>NUCLEOTIDE SEQUENCE</scope>
    <source>
        <strain evidence="14">B1096_S55</strain>
    </source>
</reference>
<dbReference type="SUPFAM" id="SSF55347">
    <property type="entry name" value="Glyceraldehyde-3-phosphate dehydrogenase-like, C-terminal domain"/>
    <property type="match status" value="1"/>
</dbReference>
<dbReference type="InterPro" id="IPR036291">
    <property type="entry name" value="NAD(P)-bd_dom_sf"/>
</dbReference>
<evidence type="ECO:0000256" key="9">
    <source>
        <dbReference type="ARBA" id="ARBA00023053"/>
    </source>
</evidence>
<dbReference type="GO" id="GO:0009088">
    <property type="term" value="P:threonine biosynthetic process"/>
    <property type="evidence" value="ECO:0007669"/>
    <property type="project" value="UniProtKB-KW"/>
</dbReference>
<comment type="catalytic activity">
    <reaction evidence="11">
        <text>L-homoserine + NADP(+) = L-aspartate 4-semialdehyde + NADPH + H(+)</text>
        <dbReference type="Rhea" id="RHEA:15761"/>
        <dbReference type="ChEBI" id="CHEBI:15378"/>
        <dbReference type="ChEBI" id="CHEBI:57476"/>
        <dbReference type="ChEBI" id="CHEBI:57783"/>
        <dbReference type="ChEBI" id="CHEBI:58349"/>
        <dbReference type="ChEBI" id="CHEBI:537519"/>
        <dbReference type="EC" id="1.1.1.3"/>
    </reaction>
    <physiologicalReaction direction="right-to-left" evidence="11">
        <dbReference type="Rhea" id="RHEA:15763"/>
    </physiologicalReaction>
</comment>
<dbReference type="RefSeq" id="WP_257819882.1">
    <property type="nucleotide sequence ID" value="NZ_JABXYM010000001.1"/>
</dbReference>
<evidence type="ECO:0000313" key="15">
    <source>
        <dbReference type="Proteomes" id="UP001057753"/>
    </source>
</evidence>
<comment type="pathway">
    <text evidence="1">Amino-acid biosynthesis; L-threonine biosynthesis; L-threonine from L-aspartate: step 3/5.</text>
</comment>
<evidence type="ECO:0000256" key="4">
    <source>
        <dbReference type="ARBA" id="ARBA00013213"/>
    </source>
</evidence>
<dbReference type="Proteomes" id="UP001057753">
    <property type="component" value="Unassembled WGS sequence"/>
</dbReference>
<dbReference type="AlphaFoldDB" id="A0A9Q4AYW4"/>
<comment type="similarity">
    <text evidence="3">Belongs to the homoserine dehydrogenase family.</text>
</comment>
<evidence type="ECO:0000256" key="8">
    <source>
        <dbReference type="ARBA" id="ARBA00023002"/>
    </source>
</evidence>
<dbReference type="GO" id="GO:0050661">
    <property type="term" value="F:NADP binding"/>
    <property type="evidence" value="ECO:0007669"/>
    <property type="project" value="InterPro"/>
</dbReference>
<dbReference type="FunFam" id="3.30.360.10:FF:000005">
    <property type="entry name" value="Homoserine dehydrogenase"/>
    <property type="match status" value="1"/>
</dbReference>
<evidence type="ECO:0000256" key="2">
    <source>
        <dbReference type="ARBA" id="ARBA00005062"/>
    </source>
</evidence>
<proteinExistence type="inferred from homology"/>
<evidence type="ECO:0000256" key="3">
    <source>
        <dbReference type="ARBA" id="ARBA00006753"/>
    </source>
</evidence>
<evidence type="ECO:0000256" key="6">
    <source>
        <dbReference type="ARBA" id="ARBA00022605"/>
    </source>
</evidence>
<evidence type="ECO:0000259" key="12">
    <source>
        <dbReference type="Pfam" id="PF00742"/>
    </source>
</evidence>
<name>A0A9Q4AYW4_SALAG</name>
<evidence type="ECO:0000259" key="13">
    <source>
        <dbReference type="Pfam" id="PF03447"/>
    </source>
</evidence>
<evidence type="ECO:0000313" key="14">
    <source>
        <dbReference type="EMBL" id="MCR6095199.1"/>
    </source>
</evidence>
<dbReference type="GO" id="GO:0004412">
    <property type="term" value="F:homoserine dehydrogenase activity"/>
    <property type="evidence" value="ECO:0007669"/>
    <property type="project" value="UniProtKB-EC"/>
</dbReference>
<dbReference type="GO" id="GO:0009086">
    <property type="term" value="P:methionine biosynthetic process"/>
    <property type="evidence" value="ECO:0007669"/>
    <property type="project" value="UniProtKB-KW"/>
</dbReference>
<dbReference type="Gene3D" id="3.40.50.720">
    <property type="entry name" value="NAD(P)-binding Rossmann-like Domain"/>
    <property type="match status" value="1"/>
</dbReference>
<keyword evidence="10" id="KW-0486">Methionine biosynthesis</keyword>
<keyword evidence="8 14" id="KW-0560">Oxidoreductase</keyword>
<dbReference type="Pfam" id="PF03447">
    <property type="entry name" value="NAD_binding_3"/>
    <property type="match status" value="1"/>
</dbReference>
<comment type="pathway">
    <text evidence="2">Amino-acid biosynthesis; L-methionine biosynthesis via de novo pathway; L-homoserine from L-aspartate: step 3/3.</text>
</comment>
<accession>A0A9Q4AYW4</accession>
<keyword evidence="15" id="KW-1185">Reference proteome</keyword>
<dbReference type="EMBL" id="JABXYM010000001">
    <property type="protein sequence ID" value="MCR6095199.1"/>
    <property type="molecule type" value="Genomic_DNA"/>
</dbReference>
<keyword evidence="9" id="KW-0915">Sodium</keyword>
<gene>
    <name evidence="14" type="ORF">HXA33_01375</name>
</gene>
<dbReference type="PANTHER" id="PTHR43331">
    <property type="entry name" value="HOMOSERINE DEHYDROGENASE"/>
    <property type="match status" value="1"/>
</dbReference>
<comment type="caution">
    <text evidence="14">The sequence shown here is derived from an EMBL/GenBank/DDBJ whole genome shotgun (WGS) entry which is preliminary data.</text>
</comment>
<dbReference type="SUPFAM" id="SSF51735">
    <property type="entry name" value="NAD(P)-binding Rossmann-fold domains"/>
    <property type="match status" value="1"/>
</dbReference>
<dbReference type="InterPro" id="IPR005106">
    <property type="entry name" value="Asp/hSer_DH_NAD-bd"/>
</dbReference>
<dbReference type="Pfam" id="PF00742">
    <property type="entry name" value="Homoserine_dh"/>
    <property type="match status" value="1"/>
</dbReference>
<keyword evidence="6" id="KW-0028">Amino-acid biosynthesis</keyword>